<name>A0ACA9YC65_9ASCO</name>
<evidence type="ECO:0000313" key="2">
    <source>
        <dbReference type="Proteomes" id="UP001152531"/>
    </source>
</evidence>
<dbReference type="EMBL" id="CALSDN010000010">
    <property type="protein sequence ID" value="CAH6722659.1"/>
    <property type="molecule type" value="Genomic_DNA"/>
</dbReference>
<comment type="caution">
    <text evidence="1">The sequence shown here is derived from an EMBL/GenBank/DDBJ whole genome shotgun (WGS) entry which is preliminary data.</text>
</comment>
<evidence type="ECO:0000313" key="1">
    <source>
        <dbReference type="EMBL" id="CAH6722659.1"/>
    </source>
</evidence>
<proteinExistence type="predicted"/>
<reference evidence="1" key="1">
    <citation type="submission" date="2022-06" db="EMBL/GenBank/DDBJ databases">
        <authorList>
            <person name="Legras J.-L."/>
            <person name="Devillers H."/>
            <person name="Grondin C."/>
        </authorList>
    </citation>
    <scope>NUCLEOTIDE SEQUENCE</scope>
    <source>
        <strain evidence="1">CLIB 1444</strain>
    </source>
</reference>
<protein>
    <submittedName>
        <fullName evidence="1">Ribonuclease P protein subunit Rpr2p</fullName>
    </submittedName>
</protein>
<accession>A0ACA9YC65</accession>
<sequence>MAKDKKKAKSGIPKTVPKQDEYERISYLYQLGMTSVKNSKLKMLSRGYNRNGNIISKKAVLRLSPHFKRASCKKCDTILVPGLTMSVELTNDSKDKNQKSDILVYKCENCEDIRRFPVGKDREYELFCDQNEVKN</sequence>
<dbReference type="Proteomes" id="UP001152531">
    <property type="component" value="Unassembled WGS sequence"/>
</dbReference>
<gene>
    <name evidence="1" type="ORF">CLIB1444_10S03444</name>
</gene>
<keyword evidence="2" id="KW-1185">Reference proteome</keyword>
<organism evidence="1 2">
    <name type="scientific">[Candida] jaroonii</name>
    <dbReference type="NCBI Taxonomy" id="467808"/>
    <lineage>
        <taxon>Eukaryota</taxon>
        <taxon>Fungi</taxon>
        <taxon>Dikarya</taxon>
        <taxon>Ascomycota</taxon>
        <taxon>Saccharomycotina</taxon>
        <taxon>Pichiomycetes</taxon>
        <taxon>Debaryomycetaceae</taxon>
        <taxon>Yamadazyma</taxon>
    </lineage>
</organism>